<dbReference type="OrthoDB" id="2621753at2759"/>
<evidence type="ECO:0008006" key="3">
    <source>
        <dbReference type="Google" id="ProtNLM"/>
    </source>
</evidence>
<dbReference type="EMBL" id="JABBWD010000016">
    <property type="protein sequence ID" value="KAG1778341.1"/>
    <property type="molecule type" value="Genomic_DNA"/>
</dbReference>
<keyword evidence="2" id="KW-1185">Reference proteome</keyword>
<dbReference type="Proteomes" id="UP000714275">
    <property type="component" value="Unassembled WGS sequence"/>
</dbReference>
<dbReference type="SUPFAM" id="SSF52047">
    <property type="entry name" value="RNI-like"/>
    <property type="match status" value="1"/>
</dbReference>
<evidence type="ECO:0000313" key="1">
    <source>
        <dbReference type="EMBL" id="KAG1778341.1"/>
    </source>
</evidence>
<dbReference type="Gene3D" id="3.80.10.10">
    <property type="entry name" value="Ribonuclease Inhibitor"/>
    <property type="match status" value="1"/>
</dbReference>
<name>A0A9P6ZXE3_9AGAM</name>
<dbReference type="InterPro" id="IPR032675">
    <property type="entry name" value="LRR_dom_sf"/>
</dbReference>
<accession>A0A9P6ZXE3</accession>
<organism evidence="1 2">
    <name type="scientific">Suillus placidus</name>
    <dbReference type="NCBI Taxonomy" id="48579"/>
    <lineage>
        <taxon>Eukaryota</taxon>
        <taxon>Fungi</taxon>
        <taxon>Dikarya</taxon>
        <taxon>Basidiomycota</taxon>
        <taxon>Agaricomycotina</taxon>
        <taxon>Agaricomycetes</taxon>
        <taxon>Agaricomycetidae</taxon>
        <taxon>Boletales</taxon>
        <taxon>Suillineae</taxon>
        <taxon>Suillaceae</taxon>
        <taxon>Suillus</taxon>
    </lineage>
</organism>
<dbReference type="AlphaFoldDB" id="A0A9P6ZXE3"/>
<sequence length="497" mass="55830">MHQALLIPEVLLEIFAHVTEMILEPSEWSPRVTSLSRKSLAALASTCKAFHEPAMDLLWGEIDMLESLLGCVTRLHPLIYRLRNWAEGVGPLSADEARQFLRHSARVRSLSIISNCHLHLFSVIPTELYDFPRLRSLTISTKFLNLFLSHTLHHRHLVTVNEDLQSIVTRCAALKHLYVLTPDTINAVDSTAAALSRISDIVRLCKQLVTLSCPLFDWAAWRHLSNLPTLTRVDAGDTRSDAAPPCPLERGIANFSPFSNVTALSFLLHSAAYAITIMQHSQFPSLKEFKMDVDVLSLPGAEQLFRALSRCKASETLEKIIVYSSYHEYDGPPNNSSVITHFLCFTQLQTLRLGCFDFSLNLDNDILLEAMSTWPHMRDLELEDLNLCNSPITFRGLFTALRLCPHLHTLEVPIDTTTVDIDPDVEPIQHTSLRRLELKTSGVPLTNAEAFARIIFSYLPHVDQVGGSIQRYWDEVNMHLKSLKGTALHVTGATSNT</sequence>
<reference evidence="1" key="1">
    <citation type="journal article" date="2020" name="New Phytol.">
        <title>Comparative genomics reveals dynamic genome evolution in host specialist ectomycorrhizal fungi.</title>
        <authorList>
            <person name="Lofgren L.A."/>
            <person name="Nguyen N.H."/>
            <person name="Vilgalys R."/>
            <person name="Ruytinx J."/>
            <person name="Liao H.L."/>
            <person name="Branco S."/>
            <person name="Kuo A."/>
            <person name="LaButti K."/>
            <person name="Lipzen A."/>
            <person name="Andreopoulos W."/>
            <person name="Pangilinan J."/>
            <person name="Riley R."/>
            <person name="Hundley H."/>
            <person name="Na H."/>
            <person name="Barry K."/>
            <person name="Grigoriev I.V."/>
            <person name="Stajich J.E."/>
            <person name="Kennedy P.G."/>
        </authorList>
    </citation>
    <scope>NUCLEOTIDE SEQUENCE</scope>
    <source>
        <strain evidence="1">DOB743</strain>
    </source>
</reference>
<dbReference type="PANTHER" id="PTHR38926:SF5">
    <property type="entry name" value="F-BOX AND LEUCINE-RICH REPEAT PROTEIN 6"/>
    <property type="match status" value="1"/>
</dbReference>
<protein>
    <recommendedName>
        <fullName evidence="3">F-box domain-containing protein</fullName>
    </recommendedName>
</protein>
<evidence type="ECO:0000313" key="2">
    <source>
        <dbReference type="Proteomes" id="UP000714275"/>
    </source>
</evidence>
<proteinExistence type="predicted"/>
<comment type="caution">
    <text evidence="1">The sequence shown here is derived from an EMBL/GenBank/DDBJ whole genome shotgun (WGS) entry which is preliminary data.</text>
</comment>
<gene>
    <name evidence="1" type="ORF">EV702DRAFT_175405</name>
</gene>
<dbReference type="PANTHER" id="PTHR38926">
    <property type="entry name" value="F-BOX DOMAIN CONTAINING PROTEIN, EXPRESSED"/>
    <property type="match status" value="1"/>
</dbReference>